<name>A0A0C3FE22_PILCF</name>
<accession>A0A0C3FE22</accession>
<dbReference type="EMBL" id="KN833019">
    <property type="protein sequence ID" value="KIM78126.1"/>
    <property type="molecule type" value="Genomic_DNA"/>
</dbReference>
<organism evidence="2 3">
    <name type="scientific">Piloderma croceum (strain F 1598)</name>
    <dbReference type="NCBI Taxonomy" id="765440"/>
    <lineage>
        <taxon>Eukaryota</taxon>
        <taxon>Fungi</taxon>
        <taxon>Dikarya</taxon>
        <taxon>Basidiomycota</taxon>
        <taxon>Agaricomycotina</taxon>
        <taxon>Agaricomycetes</taxon>
        <taxon>Agaricomycetidae</taxon>
        <taxon>Atheliales</taxon>
        <taxon>Atheliaceae</taxon>
        <taxon>Piloderma</taxon>
    </lineage>
</organism>
<proteinExistence type="predicted"/>
<gene>
    <name evidence="2" type="ORF">PILCRDRAFT_11555</name>
</gene>
<keyword evidence="3" id="KW-1185">Reference proteome</keyword>
<sequence>MGLINIDAALEFGKTLSIVRRAQGRLKERMNTSGASVKFVVETAIGDSRLLHTSEVDEVVAPMSYEHSNGTVHFHIAFAWAEIFYANLWVWTRLALRILHHPFEARYRVYYSRTVLFHITAIICFFFFFFLFDHGHYSCFTFYEHSCLSLLLYPTDFTSTLYHLSIIATHKALKLRRFVIAMRHGRAKIENVHRYGWDHGTVDRLYKRCQLTPRKTISLDNEGEEMMAFVDVRLNCDDVSILHIDKTDYNMLLSIPIDARLI</sequence>
<evidence type="ECO:0000256" key="1">
    <source>
        <dbReference type="SAM" id="Phobius"/>
    </source>
</evidence>
<dbReference type="InParanoid" id="A0A0C3FE22"/>
<dbReference type="AlphaFoldDB" id="A0A0C3FE22"/>
<evidence type="ECO:0000313" key="3">
    <source>
        <dbReference type="Proteomes" id="UP000054166"/>
    </source>
</evidence>
<feature type="transmembrane region" description="Helical" evidence="1">
    <location>
        <begin position="151"/>
        <end position="173"/>
    </location>
</feature>
<dbReference type="Proteomes" id="UP000054166">
    <property type="component" value="Unassembled WGS sequence"/>
</dbReference>
<keyword evidence="1" id="KW-0472">Membrane</keyword>
<feature type="transmembrane region" description="Helical" evidence="1">
    <location>
        <begin position="72"/>
        <end position="90"/>
    </location>
</feature>
<reference evidence="3" key="2">
    <citation type="submission" date="2015-01" db="EMBL/GenBank/DDBJ databases">
        <title>Evolutionary Origins and Diversification of the Mycorrhizal Mutualists.</title>
        <authorList>
            <consortium name="DOE Joint Genome Institute"/>
            <consortium name="Mycorrhizal Genomics Consortium"/>
            <person name="Kohler A."/>
            <person name="Kuo A."/>
            <person name="Nagy L.G."/>
            <person name="Floudas D."/>
            <person name="Copeland A."/>
            <person name="Barry K.W."/>
            <person name="Cichocki N."/>
            <person name="Veneault-Fourrey C."/>
            <person name="LaButti K."/>
            <person name="Lindquist E.A."/>
            <person name="Lipzen A."/>
            <person name="Lundell T."/>
            <person name="Morin E."/>
            <person name="Murat C."/>
            <person name="Riley R."/>
            <person name="Ohm R."/>
            <person name="Sun H."/>
            <person name="Tunlid A."/>
            <person name="Henrissat B."/>
            <person name="Grigoriev I.V."/>
            <person name="Hibbett D.S."/>
            <person name="Martin F."/>
        </authorList>
    </citation>
    <scope>NUCLEOTIDE SEQUENCE [LARGE SCALE GENOMIC DNA]</scope>
    <source>
        <strain evidence="3">F 1598</strain>
    </source>
</reference>
<feature type="transmembrane region" description="Helical" evidence="1">
    <location>
        <begin position="110"/>
        <end position="131"/>
    </location>
</feature>
<evidence type="ECO:0000313" key="2">
    <source>
        <dbReference type="EMBL" id="KIM78126.1"/>
    </source>
</evidence>
<dbReference type="HOGENOM" id="CLU_1062131_0_0_1"/>
<protein>
    <submittedName>
        <fullName evidence="2">Uncharacterized protein</fullName>
    </submittedName>
</protein>
<reference evidence="2 3" key="1">
    <citation type="submission" date="2014-04" db="EMBL/GenBank/DDBJ databases">
        <authorList>
            <consortium name="DOE Joint Genome Institute"/>
            <person name="Kuo A."/>
            <person name="Tarkka M."/>
            <person name="Buscot F."/>
            <person name="Kohler A."/>
            <person name="Nagy L.G."/>
            <person name="Floudas D."/>
            <person name="Copeland A."/>
            <person name="Barry K.W."/>
            <person name="Cichocki N."/>
            <person name="Veneault-Fourrey C."/>
            <person name="LaButti K."/>
            <person name="Lindquist E.A."/>
            <person name="Lipzen A."/>
            <person name="Lundell T."/>
            <person name="Morin E."/>
            <person name="Murat C."/>
            <person name="Sun H."/>
            <person name="Tunlid A."/>
            <person name="Henrissat B."/>
            <person name="Grigoriev I.V."/>
            <person name="Hibbett D.S."/>
            <person name="Martin F."/>
            <person name="Nordberg H.P."/>
            <person name="Cantor M.N."/>
            <person name="Hua S.X."/>
        </authorList>
    </citation>
    <scope>NUCLEOTIDE SEQUENCE [LARGE SCALE GENOMIC DNA]</scope>
    <source>
        <strain evidence="2 3">F 1598</strain>
    </source>
</reference>
<keyword evidence="1" id="KW-0812">Transmembrane</keyword>
<keyword evidence="1" id="KW-1133">Transmembrane helix</keyword>